<dbReference type="AlphaFoldDB" id="A0A645CDP2"/>
<feature type="region of interest" description="Disordered" evidence="1">
    <location>
        <begin position="205"/>
        <end position="254"/>
    </location>
</feature>
<comment type="caution">
    <text evidence="2">The sequence shown here is derived from an EMBL/GenBank/DDBJ whole genome shotgun (WGS) entry which is preliminary data.</text>
</comment>
<reference evidence="2" key="1">
    <citation type="submission" date="2019-08" db="EMBL/GenBank/DDBJ databases">
        <authorList>
            <person name="Kucharzyk K."/>
            <person name="Murdoch R.W."/>
            <person name="Higgins S."/>
            <person name="Loffler F."/>
        </authorList>
    </citation>
    <scope>NUCLEOTIDE SEQUENCE</scope>
</reference>
<dbReference type="EMBL" id="VSSQ01026365">
    <property type="protein sequence ID" value="MPM75040.1"/>
    <property type="molecule type" value="Genomic_DNA"/>
</dbReference>
<evidence type="ECO:0000313" key="2">
    <source>
        <dbReference type="EMBL" id="MPM75040.1"/>
    </source>
</evidence>
<sequence length="254" mass="28516">MRHPVGTDDKARQLDLEQPLAFRHKSGVKAVFQLAQSLLRRQVAGDIAHGAKDIAAPGMFFIRPCQTADVDRKIVPVGMFQPNLKIQPAAIFHRPGHLAVFMRDVVGMDHFAPFGQRHEFAPGVKAAHPEETLRKRHPGFAVIPLEHPFVDDIERFVQPALGITQPPFQLHVLQYLESEAQANGTGQDRQKSLKPPVFLKTGIGIEDKMPQKTFPPGQFQMRRIAAQQGHDQALEQQSDNAERRRHSDRNGDSF</sequence>
<name>A0A645CDP2_9ZZZZ</name>
<accession>A0A645CDP2</accession>
<organism evidence="2">
    <name type="scientific">bioreactor metagenome</name>
    <dbReference type="NCBI Taxonomy" id="1076179"/>
    <lineage>
        <taxon>unclassified sequences</taxon>
        <taxon>metagenomes</taxon>
        <taxon>ecological metagenomes</taxon>
    </lineage>
</organism>
<evidence type="ECO:0000256" key="1">
    <source>
        <dbReference type="SAM" id="MobiDB-lite"/>
    </source>
</evidence>
<proteinExistence type="predicted"/>
<gene>
    <name evidence="2" type="ORF">SDC9_122031</name>
</gene>
<protein>
    <submittedName>
        <fullName evidence="2">Uncharacterized protein</fullName>
    </submittedName>
</protein>